<keyword evidence="1" id="KW-0812">Transmembrane</keyword>
<organism evidence="2 3">
    <name type="scientific">Rasamsonia emersonii (strain ATCC 16479 / CBS 393.64 / IMI 116815)</name>
    <dbReference type="NCBI Taxonomy" id="1408163"/>
    <lineage>
        <taxon>Eukaryota</taxon>
        <taxon>Fungi</taxon>
        <taxon>Dikarya</taxon>
        <taxon>Ascomycota</taxon>
        <taxon>Pezizomycotina</taxon>
        <taxon>Eurotiomycetes</taxon>
        <taxon>Eurotiomycetidae</taxon>
        <taxon>Eurotiales</taxon>
        <taxon>Trichocomaceae</taxon>
        <taxon>Rasamsonia</taxon>
    </lineage>
</organism>
<sequence>MLPICAVYAAVGYMLFHATSSSSSPCAPPPSTSPSPTLYSVQPFINAAGYGWPFVFFGLCVLLSMGAAIPMIVYGKKWRRRKAARYYRFLREVGREEVRTD</sequence>
<accession>A0A0F4YDL9</accession>
<comment type="caution">
    <text evidence="2">The sequence shown here is derived from an EMBL/GenBank/DDBJ whole genome shotgun (WGS) entry which is preliminary data.</text>
</comment>
<dbReference type="Proteomes" id="UP000053958">
    <property type="component" value="Unassembled WGS sequence"/>
</dbReference>
<dbReference type="AlphaFoldDB" id="A0A0F4YDL9"/>
<gene>
    <name evidence="2" type="ORF">T310_10229</name>
</gene>
<feature type="transmembrane region" description="Helical" evidence="1">
    <location>
        <begin position="50"/>
        <end position="75"/>
    </location>
</feature>
<reference evidence="2 3" key="1">
    <citation type="submission" date="2015-04" db="EMBL/GenBank/DDBJ databases">
        <authorList>
            <person name="Heijne W.H."/>
            <person name="Fedorova N.D."/>
            <person name="Nierman W.C."/>
            <person name="Vollebregt A.W."/>
            <person name="Zhao Z."/>
            <person name="Wu L."/>
            <person name="Kumar M."/>
            <person name="Stam H."/>
            <person name="van den Berg M.A."/>
            <person name="Pel H.J."/>
        </authorList>
    </citation>
    <scope>NUCLEOTIDE SEQUENCE [LARGE SCALE GENOMIC DNA]</scope>
    <source>
        <strain evidence="2 3">CBS 393.64</strain>
    </source>
</reference>
<keyword evidence="3" id="KW-1185">Reference proteome</keyword>
<keyword evidence="1" id="KW-0472">Membrane</keyword>
<protein>
    <submittedName>
        <fullName evidence="2">MFS transporter</fullName>
    </submittedName>
</protein>
<dbReference type="OrthoDB" id="5215911at2759"/>
<dbReference type="STRING" id="1408163.A0A0F4YDL9"/>
<evidence type="ECO:0000256" key="1">
    <source>
        <dbReference type="SAM" id="Phobius"/>
    </source>
</evidence>
<proteinExistence type="predicted"/>
<evidence type="ECO:0000313" key="2">
    <source>
        <dbReference type="EMBL" id="KKA16195.1"/>
    </source>
</evidence>
<dbReference type="GeneID" id="25313298"/>
<dbReference type="RefSeq" id="XP_013322807.1">
    <property type="nucleotide sequence ID" value="XM_013467353.1"/>
</dbReference>
<keyword evidence="1" id="KW-1133">Transmembrane helix</keyword>
<evidence type="ECO:0000313" key="3">
    <source>
        <dbReference type="Proteomes" id="UP000053958"/>
    </source>
</evidence>
<name>A0A0F4YDL9_RASE3</name>
<dbReference type="EMBL" id="LASV01000817">
    <property type="protein sequence ID" value="KKA16195.1"/>
    <property type="molecule type" value="Genomic_DNA"/>
</dbReference>